<dbReference type="EMBL" id="LAVV01008402">
    <property type="protein sequence ID" value="KNZ52882.1"/>
    <property type="molecule type" value="Genomic_DNA"/>
</dbReference>
<gene>
    <name evidence="1" type="ORF">VP01_340g2</name>
</gene>
<keyword evidence="2" id="KW-1185">Reference proteome</keyword>
<dbReference type="AlphaFoldDB" id="A0A0L6UXF0"/>
<proteinExistence type="predicted"/>
<accession>A0A0L6UXF0</accession>
<organism evidence="1 2">
    <name type="scientific">Puccinia sorghi</name>
    <dbReference type="NCBI Taxonomy" id="27349"/>
    <lineage>
        <taxon>Eukaryota</taxon>
        <taxon>Fungi</taxon>
        <taxon>Dikarya</taxon>
        <taxon>Basidiomycota</taxon>
        <taxon>Pucciniomycotina</taxon>
        <taxon>Pucciniomycetes</taxon>
        <taxon>Pucciniales</taxon>
        <taxon>Pucciniaceae</taxon>
        <taxon>Puccinia</taxon>
    </lineage>
</organism>
<comment type="caution">
    <text evidence="1">The sequence shown here is derived from an EMBL/GenBank/DDBJ whole genome shotgun (WGS) entry which is preliminary data.</text>
</comment>
<evidence type="ECO:0000313" key="2">
    <source>
        <dbReference type="Proteomes" id="UP000037035"/>
    </source>
</evidence>
<dbReference type="Proteomes" id="UP000037035">
    <property type="component" value="Unassembled WGS sequence"/>
</dbReference>
<name>A0A0L6UXF0_9BASI</name>
<dbReference type="VEuPathDB" id="FungiDB:VP01_340g2"/>
<reference evidence="1 2" key="1">
    <citation type="submission" date="2015-08" db="EMBL/GenBank/DDBJ databases">
        <title>Next Generation Sequencing and Analysis of the Genome of Puccinia sorghi L Schw, the Causal Agent of Maize Common Rust.</title>
        <authorList>
            <person name="Rochi L."/>
            <person name="Burguener G."/>
            <person name="Darino M."/>
            <person name="Turjanski A."/>
            <person name="Kreff E."/>
            <person name="Dieguez M.J."/>
            <person name="Sacco F."/>
        </authorList>
    </citation>
    <scope>NUCLEOTIDE SEQUENCE [LARGE SCALE GENOMIC DNA]</scope>
    <source>
        <strain evidence="1 2">RO10H11247</strain>
    </source>
</reference>
<protein>
    <submittedName>
        <fullName evidence="1">Uncharacterized protein</fullName>
    </submittedName>
</protein>
<evidence type="ECO:0000313" key="1">
    <source>
        <dbReference type="EMBL" id="KNZ52882.1"/>
    </source>
</evidence>
<sequence length="591" mass="67494">MDISISMDSFAMFKSLHLVGLLEYRHSEISSSLLLNWCLVFPQGGLMSMKEKNDQTEKGMENAADIKNDTNLRLHPNSSHQGTTFENWSLFAPGVNTSILIQNLWGNPIFRDYLYSCYSNEKNELQFSKFLASRVTLGLESIQLFQENIALAAARREQKRRKISIHTITSRNTLLRLEWHRCRSGFGTKDYDSIAVIEWHLGWRQGLWPLPLWCSICVTMPKAHGQVSVCQLLATDIEEALIEAPSFLEALLYPECCFLASNPNIFVVTAFFIRGGSVIMGSISQPGMECRMCQGWVTRWLNLGLNRGLGNFVSQPGMKHRARSLVMGKVVEALQKNLLNCLQLTCIMLQPAALQTSPVCMCRCFGTVAVHQSLVESLLVNGWSNNRSFLRLSACRLQARVRRKVESGKRGRAEKWMRKIVRINKSQDHIYCAVCGFGILQHMLIHTEMTSFFQPFHTKSGEPVVIYHSFKFRDLSGSSRASSRSISNNQIFSSGVSSRIFSKIQRYWIVLVAGLKTITNQQLSFWKKKRLHQQEEQEEKNKNQMLAQLTPRVCIRGYQISPNPCLSNQRVLKNPHFQKPLINFSNILRFK</sequence>